<dbReference type="InterPro" id="IPR036259">
    <property type="entry name" value="MFS_trans_sf"/>
</dbReference>
<evidence type="ECO:0000256" key="5">
    <source>
        <dbReference type="ARBA" id="ARBA00022989"/>
    </source>
</evidence>
<dbReference type="Gene3D" id="1.20.1250.20">
    <property type="entry name" value="MFS general substrate transporter like domains"/>
    <property type="match status" value="1"/>
</dbReference>
<feature type="transmembrane region" description="Helical" evidence="7">
    <location>
        <begin position="38"/>
        <end position="58"/>
    </location>
</feature>
<keyword evidence="10" id="KW-1185">Reference proteome</keyword>
<dbReference type="GO" id="GO:0015144">
    <property type="term" value="F:carbohydrate transmembrane transporter activity"/>
    <property type="evidence" value="ECO:0007669"/>
    <property type="project" value="InterPro"/>
</dbReference>
<comment type="subcellular location">
    <subcellularLocation>
        <location evidence="1">Membrane</location>
        <topology evidence="1">Multi-pass membrane protein</topology>
    </subcellularLocation>
</comment>
<evidence type="ECO:0000256" key="2">
    <source>
        <dbReference type="ARBA" id="ARBA00010992"/>
    </source>
</evidence>
<keyword evidence="4 7" id="KW-0812">Transmembrane</keyword>
<dbReference type="Pfam" id="PF00083">
    <property type="entry name" value="Sugar_tr"/>
    <property type="match status" value="1"/>
</dbReference>
<keyword evidence="3" id="KW-0813">Transport</keyword>
<dbReference type="EMBL" id="CAJGYO010000004">
    <property type="protein sequence ID" value="CAD6226029.1"/>
    <property type="molecule type" value="Genomic_DNA"/>
</dbReference>
<evidence type="ECO:0000313" key="10">
    <source>
        <dbReference type="Proteomes" id="UP000604825"/>
    </source>
</evidence>
<evidence type="ECO:0000313" key="9">
    <source>
        <dbReference type="EMBL" id="CAD6226029.1"/>
    </source>
</evidence>
<dbReference type="GO" id="GO:0016020">
    <property type="term" value="C:membrane"/>
    <property type="evidence" value="ECO:0007669"/>
    <property type="project" value="UniProtKB-SubCell"/>
</dbReference>
<keyword evidence="6 7" id="KW-0472">Membrane</keyword>
<evidence type="ECO:0000256" key="4">
    <source>
        <dbReference type="ARBA" id="ARBA00022692"/>
    </source>
</evidence>
<dbReference type="OrthoDB" id="5290825at2759"/>
<dbReference type="InterPro" id="IPR020846">
    <property type="entry name" value="MFS_dom"/>
</dbReference>
<evidence type="ECO:0000256" key="3">
    <source>
        <dbReference type="ARBA" id="ARBA00022448"/>
    </source>
</evidence>
<evidence type="ECO:0000256" key="7">
    <source>
        <dbReference type="SAM" id="Phobius"/>
    </source>
</evidence>
<gene>
    <name evidence="9" type="ORF">NCGR_LOCUS17901</name>
</gene>
<comment type="caution">
    <text evidence="9">The sequence shown here is derived from an EMBL/GenBank/DDBJ whole genome shotgun (WGS) entry which is preliminary data.</text>
</comment>
<feature type="domain" description="Major facilitator superfamily (MFS) profile" evidence="8">
    <location>
        <begin position="1"/>
        <end position="156"/>
    </location>
</feature>
<dbReference type="Proteomes" id="UP000604825">
    <property type="component" value="Unassembled WGS sequence"/>
</dbReference>
<sequence>MAQAVGSADATTEAPLLLSSMAGTPLPLLAGAPRRNRFAFVCATLASVATMLHGYSLTLMSGAELFMREDVGLTDAEVEVLAGVHERLHARVHPRRRLGGRPFAALMAARFVTSVGSGFAPVVAPVYNAEISPPSTRGVLSSMLDVRMRFGYMHAG</sequence>
<dbReference type="InterPro" id="IPR005828">
    <property type="entry name" value="MFS_sugar_transport-like"/>
</dbReference>
<dbReference type="PANTHER" id="PTHR23500">
    <property type="entry name" value="SOLUTE CARRIER FAMILY 2, FACILITATED GLUCOSE TRANSPORTER"/>
    <property type="match status" value="1"/>
</dbReference>
<dbReference type="InterPro" id="IPR045262">
    <property type="entry name" value="STP/PLT_plant"/>
</dbReference>
<protein>
    <recommendedName>
        <fullName evidence="8">Major facilitator superfamily (MFS) profile domain-containing protein</fullName>
    </recommendedName>
</protein>
<reference evidence="9" key="1">
    <citation type="submission" date="2020-10" db="EMBL/GenBank/DDBJ databases">
        <authorList>
            <person name="Han B."/>
            <person name="Lu T."/>
            <person name="Zhao Q."/>
            <person name="Huang X."/>
            <person name="Zhao Y."/>
        </authorList>
    </citation>
    <scope>NUCLEOTIDE SEQUENCE</scope>
</reference>
<organism evidence="9 10">
    <name type="scientific">Miscanthus lutarioriparius</name>
    <dbReference type="NCBI Taxonomy" id="422564"/>
    <lineage>
        <taxon>Eukaryota</taxon>
        <taxon>Viridiplantae</taxon>
        <taxon>Streptophyta</taxon>
        <taxon>Embryophyta</taxon>
        <taxon>Tracheophyta</taxon>
        <taxon>Spermatophyta</taxon>
        <taxon>Magnoliopsida</taxon>
        <taxon>Liliopsida</taxon>
        <taxon>Poales</taxon>
        <taxon>Poaceae</taxon>
        <taxon>PACMAD clade</taxon>
        <taxon>Panicoideae</taxon>
        <taxon>Andropogonodae</taxon>
        <taxon>Andropogoneae</taxon>
        <taxon>Saccharinae</taxon>
        <taxon>Miscanthus</taxon>
    </lineage>
</organism>
<dbReference type="PANTHER" id="PTHR23500:SF450">
    <property type="entry name" value="MAJOR FACILITATOR SUPERFAMILY (MFS) PROFILE DOMAIN-CONTAINING PROTEIN"/>
    <property type="match status" value="1"/>
</dbReference>
<keyword evidence="5 7" id="KW-1133">Transmembrane helix</keyword>
<evidence type="ECO:0000259" key="8">
    <source>
        <dbReference type="PROSITE" id="PS50850"/>
    </source>
</evidence>
<accession>A0A811NPX7</accession>
<proteinExistence type="inferred from homology"/>
<comment type="similarity">
    <text evidence="2">Belongs to the major facilitator superfamily. Sugar transporter (TC 2.A.1.1) family.</text>
</comment>
<evidence type="ECO:0000256" key="6">
    <source>
        <dbReference type="ARBA" id="ARBA00023136"/>
    </source>
</evidence>
<evidence type="ECO:0000256" key="1">
    <source>
        <dbReference type="ARBA" id="ARBA00004141"/>
    </source>
</evidence>
<name>A0A811NPX7_9POAL</name>
<dbReference type="AlphaFoldDB" id="A0A811NPX7"/>
<dbReference type="PROSITE" id="PS50850">
    <property type="entry name" value="MFS"/>
    <property type="match status" value="1"/>
</dbReference>
<dbReference type="SUPFAM" id="SSF103473">
    <property type="entry name" value="MFS general substrate transporter"/>
    <property type="match status" value="1"/>
</dbReference>